<keyword evidence="1" id="KW-0472">Membrane</keyword>
<keyword evidence="1" id="KW-0812">Transmembrane</keyword>
<dbReference type="EMBL" id="DRWX01000261">
    <property type="protein sequence ID" value="HHM96661.1"/>
    <property type="molecule type" value="Genomic_DNA"/>
</dbReference>
<evidence type="ECO:0000256" key="1">
    <source>
        <dbReference type="SAM" id="Phobius"/>
    </source>
</evidence>
<feature type="transmembrane region" description="Helical" evidence="1">
    <location>
        <begin position="25"/>
        <end position="45"/>
    </location>
</feature>
<evidence type="ECO:0008006" key="3">
    <source>
        <dbReference type="Google" id="ProtNLM"/>
    </source>
</evidence>
<proteinExistence type="predicted"/>
<name>A0A7C5VYF6_THERO</name>
<feature type="transmembrane region" description="Helical" evidence="1">
    <location>
        <begin position="86"/>
        <end position="107"/>
    </location>
</feature>
<sequence>MLRRIIGSLRLDPAIYRELKEDPAATVPALLVVALCALAAGVVGLPSGGLTAFGVLAASAYVSWIIFVVAAYIFGTKALPGPATDATLGALVRTLGFALTPSLLLVFGVVPALQIVVVPLAFVWVFFASLIALRETLLVGTLRAVLVAVLAYVASAVVGLFLTPPGASG</sequence>
<gene>
    <name evidence="2" type="ORF">ENM21_05555</name>
</gene>
<comment type="caution">
    <text evidence="2">The sequence shown here is derived from an EMBL/GenBank/DDBJ whole genome shotgun (WGS) entry which is preliminary data.</text>
</comment>
<dbReference type="AlphaFoldDB" id="A0A7C5VYF6"/>
<feature type="transmembrane region" description="Helical" evidence="1">
    <location>
        <begin position="51"/>
        <end position="74"/>
    </location>
</feature>
<accession>A0A7C5VYF6</accession>
<keyword evidence="1" id="KW-1133">Transmembrane helix</keyword>
<protein>
    <recommendedName>
        <fullName evidence="3">Yip1 domain-containing protein</fullName>
    </recommendedName>
</protein>
<organism evidence="2">
    <name type="scientific">Thermomicrobium roseum</name>
    <dbReference type="NCBI Taxonomy" id="500"/>
    <lineage>
        <taxon>Bacteria</taxon>
        <taxon>Pseudomonadati</taxon>
        <taxon>Thermomicrobiota</taxon>
        <taxon>Thermomicrobia</taxon>
        <taxon>Thermomicrobiales</taxon>
        <taxon>Thermomicrobiaceae</taxon>
        <taxon>Thermomicrobium</taxon>
    </lineage>
</organism>
<evidence type="ECO:0000313" key="2">
    <source>
        <dbReference type="EMBL" id="HHM96661.1"/>
    </source>
</evidence>
<feature type="transmembrane region" description="Helical" evidence="1">
    <location>
        <begin position="145"/>
        <end position="163"/>
    </location>
</feature>
<feature type="transmembrane region" description="Helical" evidence="1">
    <location>
        <begin position="113"/>
        <end position="133"/>
    </location>
</feature>
<reference evidence="2" key="1">
    <citation type="journal article" date="2020" name="mSystems">
        <title>Genome- and Community-Level Interaction Insights into Carbon Utilization and Element Cycling Functions of Hydrothermarchaeota in Hydrothermal Sediment.</title>
        <authorList>
            <person name="Zhou Z."/>
            <person name="Liu Y."/>
            <person name="Xu W."/>
            <person name="Pan J."/>
            <person name="Luo Z.H."/>
            <person name="Li M."/>
        </authorList>
    </citation>
    <scope>NUCLEOTIDE SEQUENCE [LARGE SCALE GENOMIC DNA]</scope>
    <source>
        <strain evidence="2">SpSt-1065</strain>
    </source>
</reference>